<sequence length="360" mass="39072">QFLTFQGDVPVIFYRLQNIPELYSYFVLDGVDPCSLWEFAQQRTASLPRPPEGAVGVACAVAPMGWSWAVFLARTALMDCLDDLESEGAGRVERGSPVPSFAEHQLLYWLYIDNYGGGLIGEGSDDPRLGEVAGQARSAVAARGLAVRMESQGVGLPEQLGVTIDPVSLMCRVKDEKLKDLVLAAEALTLEEAASPALVEVVTGHWAWVMMLASAAFAIPRVVHAWIHAAEDRLRPRRLWTDVIAELHALAALSVFFFSDLSLGWHSQACVTHASNYGYAVMSTAAAPDTLRSEAKWARQQGWGVQVDTAHSEQEWQERSKGDLFQEDAGAATGFRATGRPGMADLFAGTGTLAECFRAG</sequence>
<gene>
    <name evidence="1" type="ORF">PCOR1329_LOCUS15849</name>
</gene>
<evidence type="ECO:0000313" key="2">
    <source>
        <dbReference type="Proteomes" id="UP001189429"/>
    </source>
</evidence>
<organism evidence="1 2">
    <name type="scientific">Prorocentrum cordatum</name>
    <dbReference type="NCBI Taxonomy" id="2364126"/>
    <lineage>
        <taxon>Eukaryota</taxon>
        <taxon>Sar</taxon>
        <taxon>Alveolata</taxon>
        <taxon>Dinophyceae</taxon>
        <taxon>Prorocentrales</taxon>
        <taxon>Prorocentraceae</taxon>
        <taxon>Prorocentrum</taxon>
    </lineage>
</organism>
<name>A0ABN9R0B5_9DINO</name>
<comment type="caution">
    <text evidence="1">The sequence shown here is derived from an EMBL/GenBank/DDBJ whole genome shotgun (WGS) entry which is preliminary data.</text>
</comment>
<dbReference type="Proteomes" id="UP001189429">
    <property type="component" value="Unassembled WGS sequence"/>
</dbReference>
<dbReference type="EMBL" id="CAUYUJ010004825">
    <property type="protein sequence ID" value="CAK0811107.1"/>
    <property type="molecule type" value="Genomic_DNA"/>
</dbReference>
<proteinExistence type="predicted"/>
<reference evidence="1" key="1">
    <citation type="submission" date="2023-10" db="EMBL/GenBank/DDBJ databases">
        <authorList>
            <person name="Chen Y."/>
            <person name="Shah S."/>
            <person name="Dougan E. K."/>
            <person name="Thang M."/>
            <person name="Chan C."/>
        </authorList>
    </citation>
    <scope>NUCLEOTIDE SEQUENCE [LARGE SCALE GENOMIC DNA]</scope>
</reference>
<feature type="non-terminal residue" evidence="1">
    <location>
        <position position="360"/>
    </location>
</feature>
<feature type="non-terminal residue" evidence="1">
    <location>
        <position position="1"/>
    </location>
</feature>
<protein>
    <submittedName>
        <fullName evidence="1">Uncharacterized protein</fullName>
    </submittedName>
</protein>
<keyword evidence="2" id="KW-1185">Reference proteome</keyword>
<evidence type="ECO:0000313" key="1">
    <source>
        <dbReference type="EMBL" id="CAK0811107.1"/>
    </source>
</evidence>
<accession>A0ABN9R0B5</accession>